<gene>
    <name evidence="1" type="ORF">EO244_06975</name>
</gene>
<evidence type="ECO:0000313" key="1">
    <source>
        <dbReference type="EMBL" id="RXQ95601.1"/>
    </source>
</evidence>
<comment type="caution">
    <text evidence="1">The sequence shown here is derived from an EMBL/GenBank/DDBJ whole genome shotgun (WGS) entry which is preliminary data.</text>
</comment>
<reference evidence="1 2" key="1">
    <citation type="submission" date="2019-01" db="EMBL/GenBank/DDBJ databases">
        <title>Ancylomarina salipaludis sp. nov., isolated from a salt marsh.</title>
        <authorList>
            <person name="Yoon J.-H."/>
        </authorList>
    </citation>
    <scope>NUCLEOTIDE SEQUENCE [LARGE SCALE GENOMIC DNA]</scope>
    <source>
        <strain evidence="1 2">SHSM-M15</strain>
    </source>
</reference>
<proteinExistence type="predicted"/>
<organism evidence="1 2">
    <name type="scientific">Ancylomarina salipaludis</name>
    <dbReference type="NCBI Taxonomy" id="2501299"/>
    <lineage>
        <taxon>Bacteria</taxon>
        <taxon>Pseudomonadati</taxon>
        <taxon>Bacteroidota</taxon>
        <taxon>Bacteroidia</taxon>
        <taxon>Marinilabiliales</taxon>
        <taxon>Marinifilaceae</taxon>
        <taxon>Ancylomarina</taxon>
    </lineage>
</organism>
<keyword evidence="2" id="KW-1185">Reference proteome</keyword>
<dbReference type="Proteomes" id="UP000289703">
    <property type="component" value="Unassembled WGS sequence"/>
</dbReference>
<dbReference type="EMBL" id="SAXA01000005">
    <property type="protein sequence ID" value="RXQ95601.1"/>
    <property type="molecule type" value="Genomic_DNA"/>
</dbReference>
<dbReference type="Pfam" id="PF06224">
    <property type="entry name" value="AlkZ-like"/>
    <property type="match status" value="1"/>
</dbReference>
<dbReference type="InterPro" id="IPR009351">
    <property type="entry name" value="AlkZ-like"/>
</dbReference>
<evidence type="ECO:0000313" key="2">
    <source>
        <dbReference type="Proteomes" id="UP000289703"/>
    </source>
</evidence>
<protein>
    <submittedName>
        <fullName evidence="1">Winged helix-turn-helix domain-containing protein</fullName>
    </submittedName>
</protein>
<name>A0A4Q1JM79_9BACT</name>
<accession>A0A4Q1JM79</accession>
<dbReference type="PANTHER" id="PTHR30528">
    <property type="entry name" value="CYTOPLASMIC PROTEIN"/>
    <property type="match status" value="1"/>
</dbReference>
<dbReference type="OrthoDB" id="9787207at2"/>
<dbReference type="PANTHER" id="PTHR30528:SF0">
    <property type="entry name" value="CYTOPLASMIC PROTEIN"/>
    <property type="match status" value="1"/>
</dbReference>
<dbReference type="RefSeq" id="WP_129253940.1">
    <property type="nucleotide sequence ID" value="NZ_SAXA01000005.1"/>
</dbReference>
<dbReference type="AlphaFoldDB" id="A0A4Q1JM79"/>
<sequence>MTKKESLSPQQARKLVLLSQGLPPAKQTGSALDATLSAIERLGYVQIDTISVVQRAHHHTLWNRNPRYQNAHLDQLIANKQVFEYWSHAAAYLPMSDYRYSLVRKQAIASGEQNHWYEPDKKLMREVLKRIESEGPLMAKDFEHTGKKRLDWMSKPAKRALEHLFMQGELMIPLRNNFHKVYDLTERVLPKEVDTRIPTTEEYARFLVTRYLEANGLGLAPEIAFLLKNTKKELAAALKELLANGELTQIQTAGNSYYALPNALELLNKPLSRSKLKILSPFDNLLIQRKRMQALFNFNYQIECYLPEDKRQYGYFSLPILWDGKLVARIDCKADRKTAVLHIKHLVLEDGLVKTEAFAHALAKELAAFMNFNGCSSIQVHQTTPAGFKNALQCLGF</sequence>